<evidence type="ECO:0000256" key="8">
    <source>
        <dbReference type="ARBA" id="ARBA00022898"/>
    </source>
</evidence>
<keyword evidence="8 12" id="KW-0663">Pyridoxal phosphate</keyword>
<dbReference type="NCBIfam" id="TIGR01121">
    <property type="entry name" value="D_amino_aminoT"/>
    <property type="match status" value="1"/>
</dbReference>
<evidence type="ECO:0000256" key="1">
    <source>
        <dbReference type="ARBA" id="ARBA00001933"/>
    </source>
</evidence>
<dbReference type="InterPro" id="IPR018300">
    <property type="entry name" value="Aminotrans_IV_CS"/>
</dbReference>
<evidence type="ECO:0000256" key="3">
    <source>
        <dbReference type="ARBA" id="ARBA00011738"/>
    </source>
</evidence>
<keyword evidence="6 14" id="KW-0032">Aminotransferase</keyword>
<comment type="catalytic activity">
    <reaction evidence="10 13">
        <text>D-alanine + 2-oxoglutarate = D-glutamate + pyruvate</text>
        <dbReference type="Rhea" id="RHEA:15869"/>
        <dbReference type="ChEBI" id="CHEBI:15361"/>
        <dbReference type="ChEBI" id="CHEBI:16810"/>
        <dbReference type="ChEBI" id="CHEBI:29986"/>
        <dbReference type="ChEBI" id="CHEBI:57416"/>
        <dbReference type="EC" id="2.6.1.21"/>
    </reaction>
</comment>
<dbReference type="GO" id="GO:0047810">
    <property type="term" value="F:D-alanine-2-oxoglutarate aminotransferase activity"/>
    <property type="evidence" value="ECO:0007669"/>
    <property type="project" value="UniProtKB-EC"/>
</dbReference>
<dbReference type="InterPro" id="IPR036038">
    <property type="entry name" value="Aminotransferase-like"/>
</dbReference>
<dbReference type="GO" id="GO:0046394">
    <property type="term" value="P:carboxylic acid biosynthetic process"/>
    <property type="evidence" value="ECO:0007669"/>
    <property type="project" value="UniProtKB-ARBA"/>
</dbReference>
<evidence type="ECO:0000256" key="12">
    <source>
        <dbReference type="RuleBase" id="RU004516"/>
    </source>
</evidence>
<evidence type="ECO:0000256" key="5">
    <source>
        <dbReference type="ARBA" id="ARBA00021779"/>
    </source>
</evidence>
<dbReference type="CDD" id="cd01558">
    <property type="entry name" value="D-AAT_like"/>
    <property type="match status" value="1"/>
</dbReference>
<dbReference type="EMBL" id="SCWA01000003">
    <property type="protein sequence ID" value="TDL98621.1"/>
    <property type="molecule type" value="Genomic_DNA"/>
</dbReference>
<evidence type="ECO:0000313" key="14">
    <source>
        <dbReference type="EMBL" id="TDL98621.1"/>
    </source>
</evidence>
<organism evidence="14 15">
    <name type="scientific">Macrococcus brunensis</name>
    <dbReference type="NCBI Taxonomy" id="198483"/>
    <lineage>
        <taxon>Bacteria</taxon>
        <taxon>Bacillati</taxon>
        <taxon>Bacillota</taxon>
        <taxon>Bacilli</taxon>
        <taxon>Bacillales</taxon>
        <taxon>Staphylococcaceae</taxon>
        <taxon>Macrococcus</taxon>
    </lineage>
</organism>
<comment type="function">
    <text evidence="9">Acts on the D-isomers of alanine, leucine, aspartate, glutamate, aminobutyrate, norvaline and asparagine. The enzyme transfers an amino group from a substrate D-amino acid to the pyridoxal phosphate cofactor to form pyridoxamine and an alpha-keto acid in the first half-reaction. The second half-reaction is the reverse of the first, transferring the amino group from the pyridoxamine to a second alpha-keto acid to form the product D-amino acid via a ping-pong mechanism. This is an important process in the formation of D-alanine and D-glutamate, which are essential bacterial cell wall components.</text>
</comment>
<evidence type="ECO:0000256" key="13">
    <source>
        <dbReference type="RuleBase" id="RU004520"/>
    </source>
</evidence>
<dbReference type="FunFam" id="3.20.10.10:FF:000002">
    <property type="entry name" value="D-alanine aminotransferase"/>
    <property type="match status" value="1"/>
</dbReference>
<dbReference type="PANTHER" id="PTHR42743:SF10">
    <property type="entry name" value="D-ALANINE AMINOTRANSFERASE"/>
    <property type="match status" value="1"/>
</dbReference>
<evidence type="ECO:0000256" key="11">
    <source>
        <dbReference type="RuleBase" id="RU004106"/>
    </source>
</evidence>
<reference evidence="14 15" key="1">
    <citation type="submission" date="2019-01" db="EMBL/GenBank/DDBJ databases">
        <title>Draft genome sequences of the type strains of six Macrococcus species.</title>
        <authorList>
            <person name="Mazhar S."/>
            <person name="Altermann E."/>
            <person name="Hill C."/>
            <person name="Mcauliffe O."/>
        </authorList>
    </citation>
    <scope>NUCLEOTIDE SEQUENCE [LARGE SCALE GENOMIC DNA]</scope>
    <source>
        <strain evidence="14 15">CCM4811</strain>
    </source>
</reference>
<dbReference type="PROSITE" id="PS00770">
    <property type="entry name" value="AA_TRANSFER_CLASS_4"/>
    <property type="match status" value="1"/>
</dbReference>
<dbReference type="EC" id="2.6.1.21" evidence="4 13"/>
<evidence type="ECO:0000256" key="6">
    <source>
        <dbReference type="ARBA" id="ARBA00022576"/>
    </source>
</evidence>
<evidence type="ECO:0000313" key="15">
    <source>
        <dbReference type="Proteomes" id="UP000295310"/>
    </source>
</evidence>
<dbReference type="InterPro" id="IPR043132">
    <property type="entry name" value="BCAT-like_C"/>
</dbReference>
<evidence type="ECO:0000256" key="7">
    <source>
        <dbReference type="ARBA" id="ARBA00022679"/>
    </source>
</evidence>
<dbReference type="GO" id="GO:0005829">
    <property type="term" value="C:cytosol"/>
    <property type="evidence" value="ECO:0007669"/>
    <property type="project" value="TreeGrafter"/>
</dbReference>
<dbReference type="InterPro" id="IPR001544">
    <property type="entry name" value="Aminotrans_IV"/>
</dbReference>
<dbReference type="InterPro" id="IPR005784">
    <property type="entry name" value="D_amino_transT"/>
</dbReference>
<dbReference type="PANTHER" id="PTHR42743">
    <property type="entry name" value="AMINO-ACID AMINOTRANSFERASE"/>
    <property type="match status" value="1"/>
</dbReference>
<comment type="subunit">
    <text evidence="3">Homodimer.</text>
</comment>
<protein>
    <recommendedName>
        <fullName evidence="5 13">D-alanine aminotransferase</fullName>
        <ecNumber evidence="4 13">2.6.1.21</ecNumber>
    </recommendedName>
</protein>
<comment type="similarity">
    <text evidence="2 11">Belongs to the class-IV pyridoxal-phosphate-dependent aminotransferase family.</text>
</comment>
<dbReference type="InterPro" id="IPR043131">
    <property type="entry name" value="BCAT-like_N"/>
</dbReference>
<sequence>MNLIYFNGEYVNDKIAIDPNDRGYQFGDGIYEVVRVYNGMLFTAREHFERLVRSAAEIQIKLELTVDDYIEICQHLITENQVTDGLIYVQVTRGNALRNHIFPESFKPVTLIYSYDSARPVEGMDKGVKVITLEDIRWLRCDIKSLNLLGNVLAKQQAHVGQAVEAIQVRDGIVTEGASSNVFIIKNGTIYTHPANHLILNGITRIVIKRCAEELNIPFVEKTFTPEELYDADEVIISSTSLEVTPVTQIDDQTVEIGPVTRQLQQAFKEKIYPAS</sequence>
<evidence type="ECO:0000256" key="9">
    <source>
        <dbReference type="ARBA" id="ARBA00025411"/>
    </source>
</evidence>
<keyword evidence="15" id="KW-1185">Reference proteome</keyword>
<gene>
    <name evidence="14" type="primary">dat</name>
    <name evidence="14" type="ORF">ERX27_02265</name>
</gene>
<dbReference type="GO" id="GO:0046416">
    <property type="term" value="P:D-amino acid metabolic process"/>
    <property type="evidence" value="ECO:0007669"/>
    <property type="project" value="InterPro"/>
</dbReference>
<comment type="cofactor">
    <cofactor evidence="1 12">
        <name>pyridoxal 5'-phosphate</name>
        <dbReference type="ChEBI" id="CHEBI:597326"/>
    </cofactor>
</comment>
<evidence type="ECO:0000256" key="10">
    <source>
        <dbReference type="ARBA" id="ARBA00047911"/>
    </source>
</evidence>
<dbReference type="Proteomes" id="UP000295310">
    <property type="component" value="Unassembled WGS sequence"/>
</dbReference>
<keyword evidence="7 14" id="KW-0808">Transferase</keyword>
<evidence type="ECO:0000256" key="2">
    <source>
        <dbReference type="ARBA" id="ARBA00009320"/>
    </source>
</evidence>
<name>A0A4R6BFH1_9STAP</name>
<evidence type="ECO:0000256" key="4">
    <source>
        <dbReference type="ARBA" id="ARBA00012874"/>
    </source>
</evidence>
<dbReference type="Pfam" id="PF01063">
    <property type="entry name" value="Aminotran_4"/>
    <property type="match status" value="1"/>
</dbReference>
<dbReference type="SUPFAM" id="SSF56752">
    <property type="entry name" value="D-aminoacid aminotransferase-like PLP-dependent enzymes"/>
    <property type="match status" value="1"/>
</dbReference>
<dbReference type="Gene3D" id="3.20.10.10">
    <property type="entry name" value="D-amino Acid Aminotransferase, subunit A, domain 2"/>
    <property type="match status" value="1"/>
</dbReference>
<dbReference type="InterPro" id="IPR050571">
    <property type="entry name" value="Class-IV_PLP-Dep_Aminotrnsfr"/>
</dbReference>
<accession>A0A4R6BFH1</accession>
<dbReference type="OrthoDB" id="9805628at2"/>
<proteinExistence type="inferred from homology"/>
<dbReference type="GO" id="GO:0008652">
    <property type="term" value="P:amino acid biosynthetic process"/>
    <property type="evidence" value="ECO:0007669"/>
    <property type="project" value="UniProtKB-ARBA"/>
</dbReference>
<dbReference type="GO" id="GO:0030170">
    <property type="term" value="F:pyridoxal phosphate binding"/>
    <property type="evidence" value="ECO:0007669"/>
    <property type="project" value="InterPro"/>
</dbReference>
<dbReference type="RefSeq" id="WP_133431214.1">
    <property type="nucleotide sequence ID" value="NZ_SCWA01000003.1"/>
</dbReference>
<dbReference type="Gene3D" id="3.30.470.10">
    <property type="match status" value="1"/>
</dbReference>
<comment type="caution">
    <text evidence="14">The sequence shown here is derived from an EMBL/GenBank/DDBJ whole genome shotgun (WGS) entry which is preliminary data.</text>
</comment>
<dbReference type="AlphaFoldDB" id="A0A4R6BFH1"/>